<evidence type="ECO:0000256" key="7">
    <source>
        <dbReference type="ARBA" id="ARBA00022475"/>
    </source>
</evidence>
<evidence type="ECO:0000256" key="3">
    <source>
        <dbReference type="ARBA" id="ARBA00004663"/>
    </source>
</evidence>
<dbReference type="EC" id="2.7.8.26" evidence="5 19"/>
<evidence type="ECO:0000256" key="11">
    <source>
        <dbReference type="ARBA" id="ARBA00022842"/>
    </source>
</evidence>
<gene>
    <name evidence="19" type="primary">cobS</name>
    <name evidence="20" type="ORF">SAMN03080610_00805</name>
</gene>
<keyword evidence="11 19" id="KW-0460">Magnesium</keyword>
<protein>
    <recommendedName>
        <fullName evidence="6 19">Adenosylcobinamide-GDP ribazoletransferase</fullName>
        <ecNumber evidence="5 19">2.7.8.26</ecNumber>
    </recommendedName>
    <alternativeName>
        <fullName evidence="16 19">Cobalamin synthase</fullName>
    </alternativeName>
    <alternativeName>
        <fullName evidence="15 19">Cobalamin-5'-phosphate synthase</fullName>
    </alternativeName>
</protein>
<feature type="transmembrane region" description="Helical" evidence="19">
    <location>
        <begin position="39"/>
        <end position="65"/>
    </location>
</feature>
<dbReference type="GO" id="GO:0005886">
    <property type="term" value="C:plasma membrane"/>
    <property type="evidence" value="ECO:0007669"/>
    <property type="project" value="UniProtKB-SubCell"/>
</dbReference>
<comment type="catalytic activity">
    <reaction evidence="17 19">
        <text>alpha-ribazole + adenosylcob(III)inamide-GDP = adenosylcob(III)alamin + GMP + H(+)</text>
        <dbReference type="Rhea" id="RHEA:16049"/>
        <dbReference type="ChEBI" id="CHEBI:10329"/>
        <dbReference type="ChEBI" id="CHEBI:15378"/>
        <dbReference type="ChEBI" id="CHEBI:18408"/>
        <dbReference type="ChEBI" id="CHEBI:58115"/>
        <dbReference type="ChEBI" id="CHEBI:60487"/>
        <dbReference type="EC" id="2.7.8.26"/>
    </reaction>
</comment>
<evidence type="ECO:0000256" key="10">
    <source>
        <dbReference type="ARBA" id="ARBA00022692"/>
    </source>
</evidence>
<proteinExistence type="inferred from homology"/>
<evidence type="ECO:0000256" key="2">
    <source>
        <dbReference type="ARBA" id="ARBA00004651"/>
    </source>
</evidence>
<dbReference type="AlphaFoldDB" id="A0A1G5MLP6"/>
<dbReference type="GO" id="GO:0051073">
    <property type="term" value="F:adenosylcobinamide-GDP ribazoletransferase activity"/>
    <property type="evidence" value="ECO:0007669"/>
    <property type="project" value="UniProtKB-UniRule"/>
</dbReference>
<evidence type="ECO:0000313" key="21">
    <source>
        <dbReference type="Proteomes" id="UP000199347"/>
    </source>
</evidence>
<feature type="transmembrane region" description="Helical" evidence="19">
    <location>
        <begin position="145"/>
        <end position="167"/>
    </location>
</feature>
<evidence type="ECO:0000313" key="20">
    <source>
        <dbReference type="EMBL" id="SCZ25571.1"/>
    </source>
</evidence>
<evidence type="ECO:0000256" key="17">
    <source>
        <dbReference type="ARBA" id="ARBA00048623"/>
    </source>
</evidence>
<comment type="catalytic activity">
    <reaction evidence="18 19">
        <text>alpha-ribazole 5'-phosphate + adenosylcob(III)inamide-GDP = adenosylcob(III)alamin 5'-phosphate + GMP + H(+)</text>
        <dbReference type="Rhea" id="RHEA:23560"/>
        <dbReference type="ChEBI" id="CHEBI:15378"/>
        <dbReference type="ChEBI" id="CHEBI:57918"/>
        <dbReference type="ChEBI" id="CHEBI:58115"/>
        <dbReference type="ChEBI" id="CHEBI:60487"/>
        <dbReference type="ChEBI" id="CHEBI:60493"/>
        <dbReference type="EC" id="2.7.8.26"/>
    </reaction>
</comment>
<dbReference type="GO" id="GO:0008818">
    <property type="term" value="F:cobalamin 5'-phosphate synthase activity"/>
    <property type="evidence" value="ECO:0007669"/>
    <property type="project" value="UniProtKB-UniRule"/>
</dbReference>
<dbReference type="GO" id="GO:0009236">
    <property type="term" value="P:cobalamin biosynthetic process"/>
    <property type="evidence" value="ECO:0007669"/>
    <property type="project" value="UniProtKB-UniRule"/>
</dbReference>
<evidence type="ECO:0000256" key="4">
    <source>
        <dbReference type="ARBA" id="ARBA00010561"/>
    </source>
</evidence>
<evidence type="ECO:0000256" key="19">
    <source>
        <dbReference type="HAMAP-Rule" id="MF_00719"/>
    </source>
</evidence>
<evidence type="ECO:0000256" key="8">
    <source>
        <dbReference type="ARBA" id="ARBA00022573"/>
    </source>
</evidence>
<dbReference type="EMBL" id="FMVW01000001">
    <property type="protein sequence ID" value="SCZ25571.1"/>
    <property type="molecule type" value="Genomic_DNA"/>
</dbReference>
<evidence type="ECO:0000256" key="13">
    <source>
        <dbReference type="ARBA" id="ARBA00023136"/>
    </source>
</evidence>
<keyword evidence="13 19" id="KW-0472">Membrane</keyword>
<name>A0A1G5MLP6_AFIMA</name>
<dbReference type="Proteomes" id="UP000199347">
    <property type="component" value="Unassembled WGS sequence"/>
</dbReference>
<dbReference type="Pfam" id="PF02654">
    <property type="entry name" value="CobS"/>
    <property type="match status" value="1"/>
</dbReference>
<keyword evidence="10 19" id="KW-0812">Transmembrane</keyword>
<evidence type="ECO:0000256" key="18">
    <source>
        <dbReference type="ARBA" id="ARBA00049504"/>
    </source>
</evidence>
<comment type="function">
    <text evidence="14 19">Joins adenosylcobinamide-GDP and alpha-ribazole to generate adenosylcobalamin (Ado-cobalamin). Also synthesizes adenosylcobalamin 5'-phosphate from adenosylcobinamide-GDP and alpha-ribazole 5'-phosphate.</text>
</comment>
<accession>A0A1G5MLP6</accession>
<dbReference type="UniPathway" id="UPA00148">
    <property type="reaction ID" value="UER00238"/>
</dbReference>
<keyword evidence="21" id="KW-1185">Reference proteome</keyword>
<evidence type="ECO:0000256" key="15">
    <source>
        <dbReference type="ARBA" id="ARBA00032605"/>
    </source>
</evidence>
<feature type="transmembrane region" description="Helical" evidence="19">
    <location>
        <begin position="119"/>
        <end position="138"/>
    </location>
</feature>
<keyword evidence="8 19" id="KW-0169">Cobalamin biosynthesis</keyword>
<evidence type="ECO:0000256" key="12">
    <source>
        <dbReference type="ARBA" id="ARBA00022989"/>
    </source>
</evidence>
<comment type="pathway">
    <text evidence="3 19">Cofactor biosynthesis; adenosylcobalamin biosynthesis; adenosylcobalamin from cob(II)yrinate a,c-diamide: step 7/7.</text>
</comment>
<reference evidence="20 21" key="1">
    <citation type="submission" date="2016-10" db="EMBL/GenBank/DDBJ databases">
        <authorList>
            <person name="de Groot N.N."/>
        </authorList>
    </citation>
    <scope>NUCLEOTIDE SEQUENCE [LARGE SCALE GENOMIC DNA]</scope>
    <source>
        <strain evidence="20 21">DSM 2698</strain>
    </source>
</reference>
<feature type="transmembrane region" description="Helical" evidence="19">
    <location>
        <begin position="72"/>
        <end position="90"/>
    </location>
</feature>
<dbReference type="RefSeq" id="WP_092809719.1">
    <property type="nucleotide sequence ID" value="NZ_FMVW01000001.1"/>
</dbReference>
<comment type="cofactor">
    <cofactor evidence="1 19">
        <name>Mg(2+)</name>
        <dbReference type="ChEBI" id="CHEBI:18420"/>
    </cofactor>
</comment>
<dbReference type="OrthoDB" id="9794626at2"/>
<sequence>MSSLAQHFTRLPQDLRACLAFLSRLPIRAKPEPSEERPLSVSAACLPLAGMLIALTPAVVLSLIISFGGSTVLAAAVALGSMALITGGLHEDGLGDTADGFGGGKTREQRLEIMHDSRIGTYALLALLFTVIIKVVALGEISQSVGVGAFSIICVAALSRALAYTHWTSLPPARTDGVASWAGWPKTKDLGFAVLLSVPAILILIVMFPFTGILAIILATLGVFTFSGMARRLIGGHTGDTIGASEQIAATILFATLALGA</sequence>
<dbReference type="NCBIfam" id="TIGR00317">
    <property type="entry name" value="cobS"/>
    <property type="match status" value="1"/>
</dbReference>
<comment type="similarity">
    <text evidence="4 19">Belongs to the CobS family.</text>
</comment>
<evidence type="ECO:0000256" key="5">
    <source>
        <dbReference type="ARBA" id="ARBA00013200"/>
    </source>
</evidence>
<evidence type="ECO:0000256" key="14">
    <source>
        <dbReference type="ARBA" id="ARBA00025228"/>
    </source>
</evidence>
<keyword evidence="12 19" id="KW-1133">Transmembrane helix</keyword>
<comment type="subcellular location">
    <subcellularLocation>
        <location evidence="2 19">Cell membrane</location>
        <topology evidence="2 19">Multi-pass membrane protein</topology>
    </subcellularLocation>
</comment>
<dbReference type="STRING" id="1120955.SAMN03080610_00805"/>
<keyword evidence="9 19" id="KW-0808">Transferase</keyword>
<dbReference type="PANTHER" id="PTHR34148">
    <property type="entry name" value="ADENOSYLCOBINAMIDE-GDP RIBAZOLETRANSFERASE"/>
    <property type="match status" value="1"/>
</dbReference>
<organism evidence="20 21">
    <name type="scientific">Afifella marina DSM 2698</name>
    <dbReference type="NCBI Taxonomy" id="1120955"/>
    <lineage>
        <taxon>Bacteria</taxon>
        <taxon>Pseudomonadati</taxon>
        <taxon>Pseudomonadota</taxon>
        <taxon>Alphaproteobacteria</taxon>
        <taxon>Hyphomicrobiales</taxon>
        <taxon>Afifellaceae</taxon>
        <taxon>Afifella</taxon>
    </lineage>
</organism>
<dbReference type="HAMAP" id="MF_00719">
    <property type="entry name" value="CobS"/>
    <property type="match status" value="1"/>
</dbReference>
<dbReference type="InterPro" id="IPR003805">
    <property type="entry name" value="CobS"/>
</dbReference>
<keyword evidence="7 19" id="KW-1003">Cell membrane</keyword>
<evidence type="ECO:0000256" key="1">
    <source>
        <dbReference type="ARBA" id="ARBA00001946"/>
    </source>
</evidence>
<evidence type="ECO:0000256" key="16">
    <source>
        <dbReference type="ARBA" id="ARBA00032853"/>
    </source>
</evidence>
<evidence type="ECO:0000256" key="6">
    <source>
        <dbReference type="ARBA" id="ARBA00015850"/>
    </source>
</evidence>
<dbReference type="PANTHER" id="PTHR34148:SF1">
    <property type="entry name" value="ADENOSYLCOBINAMIDE-GDP RIBAZOLETRANSFERASE"/>
    <property type="match status" value="1"/>
</dbReference>
<evidence type="ECO:0000256" key="9">
    <source>
        <dbReference type="ARBA" id="ARBA00022679"/>
    </source>
</evidence>
<feature type="transmembrane region" description="Helical" evidence="19">
    <location>
        <begin position="191"/>
        <end position="224"/>
    </location>
</feature>